<keyword evidence="1" id="KW-0175">Coiled coil</keyword>
<dbReference type="PANTHER" id="PTHR16230:SF3">
    <property type="entry name" value="BIOGENESIS OF LYSOSOMAL ORGANELLES COMPLEX-1, SUBUNIT 4, CAPPUCCINO"/>
    <property type="match status" value="1"/>
</dbReference>
<dbReference type="AlphaFoldDB" id="A0A0K8TWA0"/>
<organism evidence="3">
    <name type="scientific">Bactrocera latifrons</name>
    <name type="common">Malaysian fruit fly</name>
    <name type="synonym">Chaetodacus latifrons</name>
    <dbReference type="NCBI Taxonomy" id="174628"/>
    <lineage>
        <taxon>Eukaryota</taxon>
        <taxon>Metazoa</taxon>
        <taxon>Ecdysozoa</taxon>
        <taxon>Arthropoda</taxon>
        <taxon>Hexapoda</taxon>
        <taxon>Insecta</taxon>
        <taxon>Pterygota</taxon>
        <taxon>Neoptera</taxon>
        <taxon>Endopterygota</taxon>
        <taxon>Diptera</taxon>
        <taxon>Brachycera</taxon>
        <taxon>Muscomorpha</taxon>
        <taxon>Tephritoidea</taxon>
        <taxon>Tephritidae</taxon>
        <taxon>Bactrocera</taxon>
        <taxon>Bactrocera</taxon>
    </lineage>
</organism>
<gene>
    <name evidence="3" type="primary">Cno_1</name>
    <name evidence="3" type="ORF">c3_g2_i2</name>
</gene>
<dbReference type="PANTHER" id="PTHR16230">
    <property type="entry name" value="CAPPUCCINO"/>
    <property type="match status" value="1"/>
</dbReference>
<feature type="compositionally biased region" description="Polar residues" evidence="2">
    <location>
        <begin position="130"/>
        <end position="139"/>
    </location>
</feature>
<feature type="region of interest" description="Disordered" evidence="2">
    <location>
        <begin position="125"/>
        <end position="144"/>
    </location>
</feature>
<reference evidence="3" key="1">
    <citation type="submission" date="2015-06" db="EMBL/GenBank/DDBJ databases">
        <authorList>
            <person name="Hoefler B.C."/>
            <person name="Straight P.D."/>
        </authorList>
    </citation>
    <scope>NUCLEOTIDE SEQUENCE</scope>
</reference>
<accession>A0A0K8TWA0</accession>
<proteinExistence type="predicted"/>
<dbReference type="OrthoDB" id="2372305at2759"/>
<sequence length="173" mass="19526">MVEQAAEGYAKILQSINLEREINPICMSIEDMLARLDEFETLLSSVRAENNSILENHVSGILAFSDNFQKLRERIDKLEQFVDKVNTNVNEVEKSLDVAELELNVTDYSLKGLLIKPLLAKAKASSISSETPEQPQSNLKDGEFQPIQVFQTSAHFDNSHISYSEEAQEYETS</sequence>
<dbReference type="InterPro" id="IPR024857">
    <property type="entry name" value="Cappuccino"/>
</dbReference>
<protein>
    <submittedName>
        <fullName evidence="3">Protein cappuccino</fullName>
    </submittedName>
</protein>
<dbReference type="GO" id="GO:0031083">
    <property type="term" value="C:BLOC-1 complex"/>
    <property type="evidence" value="ECO:0007669"/>
    <property type="project" value="TreeGrafter"/>
</dbReference>
<evidence type="ECO:0000256" key="1">
    <source>
        <dbReference type="SAM" id="Coils"/>
    </source>
</evidence>
<evidence type="ECO:0000313" key="3">
    <source>
        <dbReference type="EMBL" id="JAI18571.1"/>
    </source>
</evidence>
<dbReference type="EMBL" id="GDHF01033743">
    <property type="protein sequence ID" value="JAI18571.1"/>
    <property type="molecule type" value="Transcribed_RNA"/>
</dbReference>
<evidence type="ECO:0000256" key="2">
    <source>
        <dbReference type="SAM" id="MobiDB-lite"/>
    </source>
</evidence>
<feature type="coiled-coil region" evidence="1">
    <location>
        <begin position="29"/>
        <end position="102"/>
    </location>
</feature>
<name>A0A0K8TWA0_BACLA</name>